<dbReference type="GO" id="GO:0009736">
    <property type="term" value="P:cytokinin-activated signaling pathway"/>
    <property type="evidence" value="ECO:0007669"/>
    <property type="project" value="InterPro"/>
</dbReference>
<keyword evidence="4" id="KW-0597">Phosphoprotein</keyword>
<dbReference type="PROSITE" id="PS50110">
    <property type="entry name" value="RESPONSE_REGULATORY"/>
    <property type="match status" value="1"/>
</dbReference>
<keyword evidence="1" id="KW-0902">Two-component regulatory system</keyword>
<dbReference type="Gene3D" id="3.40.50.2300">
    <property type="match status" value="1"/>
</dbReference>
<dbReference type="InterPro" id="IPR011006">
    <property type="entry name" value="CheY-like_superfamily"/>
</dbReference>
<organism evidence="6">
    <name type="scientific">Daucus carota subsp. sativus</name>
    <name type="common">Carrot</name>
    <dbReference type="NCBI Taxonomy" id="79200"/>
    <lineage>
        <taxon>Eukaryota</taxon>
        <taxon>Viridiplantae</taxon>
        <taxon>Streptophyta</taxon>
        <taxon>Embryophyta</taxon>
        <taxon>Tracheophyta</taxon>
        <taxon>Spermatophyta</taxon>
        <taxon>Magnoliopsida</taxon>
        <taxon>eudicotyledons</taxon>
        <taxon>Gunneridae</taxon>
        <taxon>Pentapetalae</taxon>
        <taxon>asterids</taxon>
        <taxon>campanulids</taxon>
        <taxon>Apiales</taxon>
        <taxon>Apiaceae</taxon>
        <taxon>Apioideae</taxon>
        <taxon>Scandiceae</taxon>
        <taxon>Daucinae</taxon>
        <taxon>Daucus</taxon>
        <taxon>Daucus sect. Daucus</taxon>
    </lineage>
</organism>
<reference evidence="6" key="1">
    <citation type="journal article" date="2016" name="Nat. Genet.">
        <title>A high-quality carrot genome assembly provides new insights into carotenoid accumulation and asterid genome evolution.</title>
        <authorList>
            <person name="Iorizzo M."/>
            <person name="Ellison S."/>
            <person name="Senalik D."/>
            <person name="Zeng P."/>
            <person name="Satapoomin P."/>
            <person name="Huang J."/>
            <person name="Bowman M."/>
            <person name="Iovene M."/>
            <person name="Sanseverino W."/>
            <person name="Cavagnaro P."/>
            <person name="Yildiz M."/>
            <person name="Macko-Podgorni A."/>
            <person name="Moranska E."/>
            <person name="Grzebelus E."/>
            <person name="Grzebelus D."/>
            <person name="Ashrafi H."/>
            <person name="Zheng Z."/>
            <person name="Cheng S."/>
            <person name="Spooner D."/>
            <person name="Van Deynze A."/>
            <person name="Simon P."/>
        </authorList>
    </citation>
    <scope>NUCLEOTIDE SEQUENCE [LARGE SCALE GENOMIC DNA]</scope>
    <source>
        <tissue evidence="6">Leaf</tissue>
    </source>
</reference>
<dbReference type="SMART" id="SM00448">
    <property type="entry name" value="REC"/>
    <property type="match status" value="1"/>
</dbReference>
<sequence length="485" mass="53608">MTMNTVSTPFVKDISFVQCVHILLVVHNVSLLMSLESRFKEQEYQVTTEESACSALARLKKRKSCHNIVIADIDMPEMEIFEFVRKVRHECTSIPVILIAGDVTMEFVSEAFNNGVCYLFSKSPSNIDIRNTWQHVYRETGKLPALTDNTSPIDEEKYFNQSNDINRCDSAIKPNPGNSKRKMIITVEENKTIEDDVGNHKKSRMTLSTSLHSKFLDASNILCKQGNCYLLEAGAGLNSILGRMKESGTYSQLSGKLQGYGGPIKVGTNSQVIAPAFISKPPIRLNASHFVCYTMEEVKRKLEAMSYNVHNTIKENNKDDQAAHVGKQSPLFPHDFAHMNMKGGQDTRNCFQAKIVEPVGVQVDDGNGGKTSEGTDQNYISKEHTLLGPHNFSDGIMQASGQLNTGVRDLNQEPTSDLGMGIVGFKSVGNQESVNHVNFEEGTSVQGMLGFKNVGKPTSANHVNFGEGTSDAHHKFSEVFEDDGL</sequence>
<gene>
    <name evidence="6" type="ORF">DCAR_005203</name>
</gene>
<dbReference type="AlphaFoldDB" id="A0A166CUW1"/>
<comment type="caution">
    <text evidence="6">The sequence shown here is derived from an EMBL/GenBank/DDBJ whole genome shotgun (WGS) entry which is preliminary data.</text>
</comment>
<feature type="domain" description="Response regulatory" evidence="5">
    <location>
        <begin position="21"/>
        <end position="137"/>
    </location>
</feature>
<dbReference type="InterPro" id="IPR045279">
    <property type="entry name" value="ARR-like"/>
</dbReference>
<accession>A0A166CUW1</accession>
<evidence type="ECO:0000256" key="1">
    <source>
        <dbReference type="ARBA" id="ARBA00023012"/>
    </source>
</evidence>
<dbReference type="Gramene" id="KZN04366">
    <property type="protein sequence ID" value="KZN04366"/>
    <property type="gene ID" value="DCAR_005203"/>
</dbReference>
<dbReference type="SUPFAM" id="SSF52172">
    <property type="entry name" value="CheY-like"/>
    <property type="match status" value="1"/>
</dbReference>
<feature type="modified residue" description="4-aspartylphosphate" evidence="4">
    <location>
        <position position="72"/>
    </location>
</feature>
<dbReference type="GO" id="GO:0000160">
    <property type="term" value="P:phosphorelay signal transduction system"/>
    <property type="evidence" value="ECO:0007669"/>
    <property type="project" value="UniProtKB-KW"/>
</dbReference>
<dbReference type="Pfam" id="PF00072">
    <property type="entry name" value="Response_reg"/>
    <property type="match status" value="1"/>
</dbReference>
<evidence type="ECO:0000256" key="2">
    <source>
        <dbReference type="ARBA" id="ARBA00023015"/>
    </source>
</evidence>
<keyword evidence="2" id="KW-0805">Transcription regulation</keyword>
<evidence type="ECO:0000256" key="3">
    <source>
        <dbReference type="ARBA" id="ARBA00023163"/>
    </source>
</evidence>
<evidence type="ECO:0000313" key="6">
    <source>
        <dbReference type="EMBL" id="KZN04366.1"/>
    </source>
</evidence>
<dbReference type="EMBL" id="LNRQ01000002">
    <property type="protein sequence ID" value="KZN04366.1"/>
    <property type="molecule type" value="Genomic_DNA"/>
</dbReference>
<keyword evidence="3" id="KW-0804">Transcription</keyword>
<evidence type="ECO:0000256" key="4">
    <source>
        <dbReference type="PROSITE-ProRule" id="PRU00169"/>
    </source>
</evidence>
<dbReference type="PANTHER" id="PTHR43874">
    <property type="entry name" value="TWO-COMPONENT RESPONSE REGULATOR"/>
    <property type="match status" value="1"/>
</dbReference>
<dbReference type="InterPro" id="IPR001789">
    <property type="entry name" value="Sig_transdc_resp-reg_receiver"/>
</dbReference>
<proteinExistence type="predicted"/>
<protein>
    <recommendedName>
        <fullName evidence="5">Response regulatory domain-containing protein</fullName>
    </recommendedName>
</protein>
<name>A0A166CUW1_DAUCS</name>
<dbReference type="PANTHER" id="PTHR43874:SF87">
    <property type="entry name" value="HTH MYB-TYPE DOMAIN-CONTAINING PROTEIN"/>
    <property type="match status" value="1"/>
</dbReference>
<evidence type="ECO:0000259" key="5">
    <source>
        <dbReference type="PROSITE" id="PS50110"/>
    </source>
</evidence>